<dbReference type="EMBL" id="QPFP01000014">
    <property type="protein sequence ID" value="TEB32697.1"/>
    <property type="molecule type" value="Genomic_DNA"/>
</dbReference>
<name>A0A4Y7TEU0_COPMI</name>
<proteinExistence type="predicted"/>
<accession>A0A4Y7TEU0</accession>
<sequence length="114" mass="12428">MTVPVVFQCPHAECTYPSSSAQSRKSRARIDCDRMKCVHVAVWFPLGCPLSASGYSGNSDTELGVSNGFDSPRSGKIKGTRCSHSWLYTSKRCGLFKPIQSQKALAQSSTIPRV</sequence>
<reference evidence="1 2" key="1">
    <citation type="journal article" date="2019" name="Nat. Ecol. Evol.">
        <title>Megaphylogeny resolves global patterns of mushroom evolution.</title>
        <authorList>
            <person name="Varga T."/>
            <person name="Krizsan K."/>
            <person name="Foldi C."/>
            <person name="Dima B."/>
            <person name="Sanchez-Garcia M."/>
            <person name="Sanchez-Ramirez S."/>
            <person name="Szollosi G.J."/>
            <person name="Szarkandi J.G."/>
            <person name="Papp V."/>
            <person name="Albert L."/>
            <person name="Andreopoulos W."/>
            <person name="Angelini C."/>
            <person name="Antonin V."/>
            <person name="Barry K.W."/>
            <person name="Bougher N.L."/>
            <person name="Buchanan P."/>
            <person name="Buyck B."/>
            <person name="Bense V."/>
            <person name="Catcheside P."/>
            <person name="Chovatia M."/>
            <person name="Cooper J."/>
            <person name="Damon W."/>
            <person name="Desjardin D."/>
            <person name="Finy P."/>
            <person name="Geml J."/>
            <person name="Haridas S."/>
            <person name="Hughes K."/>
            <person name="Justo A."/>
            <person name="Karasinski D."/>
            <person name="Kautmanova I."/>
            <person name="Kiss B."/>
            <person name="Kocsube S."/>
            <person name="Kotiranta H."/>
            <person name="LaButti K.M."/>
            <person name="Lechner B.E."/>
            <person name="Liimatainen K."/>
            <person name="Lipzen A."/>
            <person name="Lukacs Z."/>
            <person name="Mihaltcheva S."/>
            <person name="Morgado L.N."/>
            <person name="Niskanen T."/>
            <person name="Noordeloos M.E."/>
            <person name="Ohm R.A."/>
            <person name="Ortiz-Santana B."/>
            <person name="Ovrebo C."/>
            <person name="Racz N."/>
            <person name="Riley R."/>
            <person name="Savchenko A."/>
            <person name="Shiryaev A."/>
            <person name="Soop K."/>
            <person name="Spirin V."/>
            <person name="Szebenyi C."/>
            <person name="Tomsovsky M."/>
            <person name="Tulloss R.E."/>
            <person name="Uehling J."/>
            <person name="Grigoriev I.V."/>
            <person name="Vagvolgyi C."/>
            <person name="Papp T."/>
            <person name="Martin F.M."/>
            <person name="Miettinen O."/>
            <person name="Hibbett D.S."/>
            <person name="Nagy L.G."/>
        </authorList>
    </citation>
    <scope>NUCLEOTIDE SEQUENCE [LARGE SCALE GENOMIC DNA]</scope>
    <source>
        <strain evidence="1 2">FP101781</strain>
    </source>
</reference>
<organism evidence="1 2">
    <name type="scientific">Coprinellus micaceus</name>
    <name type="common">Glistening ink-cap mushroom</name>
    <name type="synonym">Coprinus micaceus</name>
    <dbReference type="NCBI Taxonomy" id="71717"/>
    <lineage>
        <taxon>Eukaryota</taxon>
        <taxon>Fungi</taxon>
        <taxon>Dikarya</taxon>
        <taxon>Basidiomycota</taxon>
        <taxon>Agaricomycotina</taxon>
        <taxon>Agaricomycetes</taxon>
        <taxon>Agaricomycetidae</taxon>
        <taxon>Agaricales</taxon>
        <taxon>Agaricineae</taxon>
        <taxon>Psathyrellaceae</taxon>
        <taxon>Coprinellus</taxon>
    </lineage>
</organism>
<evidence type="ECO:0000313" key="2">
    <source>
        <dbReference type="Proteomes" id="UP000298030"/>
    </source>
</evidence>
<protein>
    <submittedName>
        <fullName evidence="1">Uncharacterized protein</fullName>
    </submittedName>
</protein>
<gene>
    <name evidence="1" type="ORF">FA13DRAFT_1731194</name>
</gene>
<dbReference type="AlphaFoldDB" id="A0A4Y7TEU0"/>
<dbReference type="Proteomes" id="UP000298030">
    <property type="component" value="Unassembled WGS sequence"/>
</dbReference>
<evidence type="ECO:0000313" key="1">
    <source>
        <dbReference type="EMBL" id="TEB32697.1"/>
    </source>
</evidence>
<keyword evidence="2" id="KW-1185">Reference proteome</keyword>
<comment type="caution">
    <text evidence="1">The sequence shown here is derived from an EMBL/GenBank/DDBJ whole genome shotgun (WGS) entry which is preliminary data.</text>
</comment>